<sequence>MAGRQPAGEAPHAPLPGVGEGQMIGQKEGYIGKIGAWTKVAYGLPGFATTSLSFLISVYANDFYNLLGVGLSFLSFFTALARSFDVLTDPVMGWFSDRTRTSWGRRRPFMASGCIFYALLFVLLFSPPVGQGGSSNTATLWFAVFYPTFYLFDTFTNVPYEALGPELSDDYIERNQVFFTAKIFNFLGMLVAAGAPACITFLLRKITNAYLDCRSMFSIENVPGLDQPNPPEFLEPSSRTCSKGTYCDGSSGRVCFLQTYLQDTVREYYELELENLNDQCSKAILSPSLLDCFGRSESVCETPEAEDADVCVPAERFSISYLDAQRKSFFFVSLVFGVYFMASMWNCVVSIRERKMSVGAKVAVPLVPSILRAFKNRAFRPLLAAWALDGLALSAIVTMFPFFIRYVVISDGVKANEGGYPMDPMVCMGISVMGLLIAAMLSAPVWLILSNRFGKYNAWILYNLVNVFTNLLFFIPAEGDPGQTIAVMMLNGIPVGGQFLTSSVLADVIDYDEFLNGSRSEGSFSVFATLIPKFVAIPASALPLAVVNLLGFEPPIKGVAQEQTGAVKLFIRMTFVLLPLLAAFFGFLIKIFFPIKTPKILSQIQEGIAKHERKEPAIDPLTGHEVKLMELTEEESDAVWLYENFSSGCLQYLQEQGTAKPIVIEMALYFASGGVFTISFLVATILTFRFIDNRKLAILPIGLVIMFGMSLSFMLLNMLRFFDALTLSRSDFSKHNDLIARLMLAKTHGQRSGAIGETPIIGHMFQTTDESRQEEVASKYASLWIVRWRNGRFKDTHPKGLQGRKCAKGEGRSASSYAGNNPLPCQDEPSASSLPVSPKSHVQEQFHWAASHAQAFAIAQGREDRWTPVCGSSVCDSLDAVREASIAARARLAPPDKGHKGALDFAKGSFSTLPKGLSRPIPPWEQSHIGDSQATPPWEQSHRAESGTRNALPSSSGVGHALADVKSPVQRSSEGKGISSAAMLAAPDAVTECHCDTPESQQSGVHSDHRLLSLREVNIWSDSSADMATVRHNNCAATIWSDSSLGDTIDELEGSPLAHEASQPEVHVDIQNPLGVSLWSDFSLADSPREEEKSLESKRGG</sequence>
<reference evidence="4" key="1">
    <citation type="submission" date="2020-12" db="EMBL/GenBank/DDBJ databases">
        <authorList>
            <person name="Iha C."/>
        </authorList>
    </citation>
    <scope>NUCLEOTIDE SEQUENCE</scope>
</reference>
<evidence type="ECO:0000256" key="2">
    <source>
        <dbReference type="SAM" id="MobiDB-lite"/>
    </source>
</evidence>
<feature type="transmembrane region" description="Helical" evidence="3">
    <location>
        <begin position="697"/>
        <end position="719"/>
    </location>
</feature>
<dbReference type="Gene3D" id="1.20.1250.20">
    <property type="entry name" value="MFS general substrate transporter like domains"/>
    <property type="match status" value="2"/>
</dbReference>
<feature type="transmembrane region" description="Helical" evidence="3">
    <location>
        <begin position="329"/>
        <end position="351"/>
    </location>
</feature>
<feature type="transmembrane region" description="Helical" evidence="3">
    <location>
        <begin position="428"/>
        <end position="449"/>
    </location>
</feature>
<comment type="caution">
    <text evidence="4">The sequence shown here is derived from an EMBL/GenBank/DDBJ whole genome shotgun (WGS) entry which is preliminary data.</text>
</comment>
<dbReference type="PANTHER" id="PTHR11328:SF24">
    <property type="entry name" value="MAJOR FACILITATOR SUPERFAMILY (MFS) PROFILE DOMAIN-CONTAINING PROTEIN"/>
    <property type="match status" value="1"/>
</dbReference>
<feature type="region of interest" description="Disordered" evidence="2">
    <location>
        <begin position="1"/>
        <end position="21"/>
    </location>
</feature>
<dbReference type="InterPro" id="IPR036259">
    <property type="entry name" value="MFS_trans_sf"/>
</dbReference>
<keyword evidence="5" id="KW-1185">Reference proteome</keyword>
<proteinExistence type="inferred from homology"/>
<dbReference type="OrthoDB" id="28755at2759"/>
<dbReference type="GO" id="GO:0015293">
    <property type="term" value="F:symporter activity"/>
    <property type="evidence" value="ECO:0007669"/>
    <property type="project" value="InterPro"/>
</dbReference>
<evidence type="ECO:0000256" key="1">
    <source>
        <dbReference type="ARBA" id="ARBA00008335"/>
    </source>
</evidence>
<dbReference type="GO" id="GO:0008643">
    <property type="term" value="P:carbohydrate transport"/>
    <property type="evidence" value="ECO:0007669"/>
    <property type="project" value="InterPro"/>
</dbReference>
<feature type="transmembrane region" description="Helical" evidence="3">
    <location>
        <begin position="40"/>
        <end position="60"/>
    </location>
</feature>
<feature type="transmembrane region" description="Helical" evidence="3">
    <location>
        <begin position="667"/>
        <end position="691"/>
    </location>
</feature>
<protein>
    <submittedName>
        <fullName evidence="4">Uncharacterized protein</fullName>
    </submittedName>
</protein>
<keyword evidence="3" id="KW-0472">Membrane</keyword>
<evidence type="ECO:0000256" key="3">
    <source>
        <dbReference type="SAM" id="Phobius"/>
    </source>
</evidence>
<feature type="transmembrane region" description="Helical" evidence="3">
    <location>
        <begin position="386"/>
        <end position="408"/>
    </location>
</feature>
<gene>
    <name evidence="4" type="ORF">OSTQU699_LOCUS6944</name>
</gene>
<keyword evidence="3" id="KW-1133">Transmembrane helix</keyword>
<feature type="transmembrane region" description="Helical" evidence="3">
    <location>
        <begin position="456"/>
        <end position="475"/>
    </location>
</feature>
<feature type="transmembrane region" description="Helical" evidence="3">
    <location>
        <begin position="66"/>
        <end position="87"/>
    </location>
</feature>
<comment type="similarity">
    <text evidence="1">Belongs to the major facilitator superfamily.</text>
</comment>
<name>A0A8S1J3B3_9CHLO</name>
<feature type="transmembrane region" description="Helical" evidence="3">
    <location>
        <begin position="530"/>
        <end position="550"/>
    </location>
</feature>
<dbReference type="EMBL" id="CAJHUC010001576">
    <property type="protein sequence ID" value="CAD7701587.1"/>
    <property type="molecule type" value="Genomic_DNA"/>
</dbReference>
<organism evidence="4 5">
    <name type="scientific">Ostreobium quekettii</name>
    <dbReference type="NCBI Taxonomy" id="121088"/>
    <lineage>
        <taxon>Eukaryota</taxon>
        <taxon>Viridiplantae</taxon>
        <taxon>Chlorophyta</taxon>
        <taxon>core chlorophytes</taxon>
        <taxon>Ulvophyceae</taxon>
        <taxon>TCBD clade</taxon>
        <taxon>Bryopsidales</taxon>
        <taxon>Ostreobineae</taxon>
        <taxon>Ostreobiaceae</taxon>
        <taxon>Ostreobium</taxon>
    </lineage>
</organism>
<feature type="transmembrane region" description="Helical" evidence="3">
    <location>
        <begin position="183"/>
        <end position="203"/>
    </location>
</feature>
<evidence type="ECO:0000313" key="4">
    <source>
        <dbReference type="EMBL" id="CAD7701587.1"/>
    </source>
</evidence>
<feature type="transmembrane region" description="Helical" evidence="3">
    <location>
        <begin position="108"/>
        <end position="126"/>
    </location>
</feature>
<feature type="region of interest" description="Disordered" evidence="2">
    <location>
        <begin position="799"/>
        <end position="839"/>
    </location>
</feature>
<dbReference type="Proteomes" id="UP000708148">
    <property type="component" value="Unassembled WGS sequence"/>
</dbReference>
<keyword evidence="3" id="KW-0812">Transmembrane</keyword>
<dbReference type="Pfam" id="PF13347">
    <property type="entry name" value="MFS_2"/>
    <property type="match status" value="2"/>
</dbReference>
<feature type="region of interest" description="Disordered" evidence="2">
    <location>
        <begin position="912"/>
        <end position="978"/>
    </location>
</feature>
<accession>A0A8S1J3B3</accession>
<dbReference type="InterPro" id="IPR039672">
    <property type="entry name" value="MFS_2"/>
</dbReference>
<dbReference type="AlphaFoldDB" id="A0A8S1J3B3"/>
<feature type="compositionally biased region" description="Polar residues" evidence="2">
    <location>
        <begin position="947"/>
        <end position="957"/>
    </location>
</feature>
<feature type="transmembrane region" description="Helical" evidence="3">
    <location>
        <begin position="570"/>
        <end position="593"/>
    </location>
</feature>
<dbReference type="GO" id="GO:0005886">
    <property type="term" value="C:plasma membrane"/>
    <property type="evidence" value="ECO:0007669"/>
    <property type="project" value="TreeGrafter"/>
</dbReference>
<dbReference type="PANTHER" id="PTHR11328">
    <property type="entry name" value="MAJOR FACILITATOR SUPERFAMILY DOMAIN-CONTAINING PROTEIN"/>
    <property type="match status" value="1"/>
</dbReference>
<evidence type="ECO:0000313" key="5">
    <source>
        <dbReference type="Proteomes" id="UP000708148"/>
    </source>
</evidence>
<dbReference type="SUPFAM" id="SSF103473">
    <property type="entry name" value="MFS general substrate transporter"/>
    <property type="match status" value="2"/>
</dbReference>